<keyword evidence="2" id="KW-1185">Reference proteome</keyword>
<dbReference type="Proteomes" id="UP001649230">
    <property type="component" value="Chromosome"/>
</dbReference>
<dbReference type="EMBL" id="CP090978">
    <property type="protein sequence ID" value="UJF32883.1"/>
    <property type="molecule type" value="Genomic_DNA"/>
</dbReference>
<gene>
    <name evidence="1" type="ORF">L0M14_25440</name>
</gene>
<dbReference type="RefSeq" id="WP_235119226.1">
    <property type="nucleotide sequence ID" value="NZ_CP090978.1"/>
</dbReference>
<accession>A0ABY3SFS8</accession>
<evidence type="ECO:0000313" key="1">
    <source>
        <dbReference type="EMBL" id="UJF32883.1"/>
    </source>
</evidence>
<organism evidence="1 2">
    <name type="scientific">Paenibacillus hexagrammi</name>
    <dbReference type="NCBI Taxonomy" id="2908839"/>
    <lineage>
        <taxon>Bacteria</taxon>
        <taxon>Bacillati</taxon>
        <taxon>Bacillota</taxon>
        <taxon>Bacilli</taxon>
        <taxon>Bacillales</taxon>
        <taxon>Paenibacillaceae</taxon>
        <taxon>Paenibacillus</taxon>
    </lineage>
</organism>
<evidence type="ECO:0000313" key="2">
    <source>
        <dbReference type="Proteomes" id="UP001649230"/>
    </source>
</evidence>
<proteinExistence type="predicted"/>
<reference evidence="1 2" key="1">
    <citation type="journal article" date="2024" name="Int. J. Syst. Evol. Microbiol.">
        <title>Paenibacillus hexagrammi sp. nov., a novel bacterium isolated from the gut content of Hexagrammos agrammus.</title>
        <authorList>
            <person name="Jung H.K."/>
            <person name="Kim D.G."/>
            <person name="Zin H."/>
            <person name="Park J."/>
            <person name="Jung H."/>
            <person name="Kim Y.O."/>
            <person name="Kong H.J."/>
            <person name="Kim J.W."/>
            <person name="Kim Y.S."/>
        </authorList>
    </citation>
    <scope>NUCLEOTIDE SEQUENCE [LARGE SCALE GENOMIC DNA]</scope>
    <source>
        <strain evidence="1 2">YPD9-1</strain>
    </source>
</reference>
<protein>
    <submittedName>
        <fullName evidence="1">Uncharacterized protein</fullName>
    </submittedName>
</protein>
<name>A0ABY3SFS8_9BACL</name>
<sequence length="50" mass="5731">MRIESVHGIEQLVWQQDVTLKNVDEFRAAVSQLMERGKGSTSLIYQTSHI</sequence>